<dbReference type="InterPro" id="IPR006183">
    <property type="entry name" value="Pgluconate_DH"/>
</dbReference>
<comment type="function">
    <text evidence="1 11">Catalyzes the oxidative decarboxylation of 6-phosphogluconate to ribulose 5-phosphate and CO(2), with concomitant reduction of NADP to NADPH.</text>
</comment>
<dbReference type="PROSITE" id="PS00461">
    <property type="entry name" value="6PGD"/>
    <property type="match status" value="1"/>
</dbReference>
<feature type="binding site" description="in other chain" evidence="13">
    <location>
        <position position="198"/>
    </location>
    <ligand>
        <name>substrate</name>
        <note>ligand shared between dimeric partners</note>
    </ligand>
</feature>
<accession>A0A1T4WH31</accession>
<dbReference type="AlphaFoldDB" id="A0A1T4WH31"/>
<evidence type="ECO:0000256" key="6">
    <source>
        <dbReference type="ARBA" id="ARBA00018193"/>
    </source>
</evidence>
<evidence type="ECO:0000256" key="8">
    <source>
        <dbReference type="ARBA" id="ARBA00023064"/>
    </source>
</evidence>
<sequence>MSQKSDFGLIGLAVMGQNLVLNVESRGFQVSVYNRTTATTDEFIAKHPGKKLVGTKTLEEFVQSLATPRKIQIMVKSTAVKDTDRDAVDAVIEQLIPLLEKGDIVIDGGNSFYQTTERRDAYLAEKGLRFIGAGVSGGEEGARKGPSIMPGGPASTWEVMKPIFESISAKVDGEPCVIHIGPGGAGHYVKMIHNGIEYGDMQLICEAYNIFKAAGITTDEMAAIFNEWNEGDLLSYLIQISGKALEQKDPETGKPIVELIVDKAGQKGTGQWTLLNAAENAVVISTINAAVEARILSSQKKQRVAASKELTGPAVNITTEKAELVKKVHDALYASKIISYAQGLDLIKTMGEKKNWGLDLGRIASIWRGGCIIRARFLNRITDAYRNNADLANLMLDPFFKDVLSKTQQNWREVVSIATLNGIPVPAFSASLGYYDSYRAERLPANLLQAQRDFFGAHTYERLDKPEGQFFHTEWPEVIG</sequence>
<dbReference type="Gene3D" id="1.10.1040.10">
    <property type="entry name" value="N-(1-d-carboxylethyl)-l-norvaline Dehydrogenase, domain 2"/>
    <property type="match status" value="1"/>
</dbReference>
<feature type="domain" description="6-phosphogluconate dehydrogenase C-terminal" evidence="15">
    <location>
        <begin position="186"/>
        <end position="476"/>
    </location>
</feature>
<comment type="similarity">
    <text evidence="3 11 14">Belongs to the 6-phosphogluconate dehydrogenase family.</text>
</comment>
<dbReference type="NCBIfam" id="NF006765">
    <property type="entry name" value="PRK09287.1"/>
    <property type="match status" value="1"/>
</dbReference>
<gene>
    <name evidence="16" type="ORF">SAMN02745166_00218</name>
</gene>
<dbReference type="EMBL" id="FUYE01000001">
    <property type="protein sequence ID" value="SKA76633.1"/>
    <property type="molecule type" value="Genomic_DNA"/>
</dbReference>
<dbReference type="GO" id="GO:0050661">
    <property type="term" value="F:NADP binding"/>
    <property type="evidence" value="ECO:0007669"/>
    <property type="project" value="InterPro"/>
</dbReference>
<keyword evidence="11 14" id="KW-0521">NADP</keyword>
<dbReference type="InterPro" id="IPR006184">
    <property type="entry name" value="6PGdom_BS"/>
</dbReference>
<dbReference type="SMART" id="SM01350">
    <property type="entry name" value="6PGD"/>
    <property type="match status" value="1"/>
</dbReference>
<dbReference type="FunFam" id="1.10.1040.10:FF:000002">
    <property type="entry name" value="6-phosphogluconate dehydrogenase, decarboxylating"/>
    <property type="match status" value="1"/>
</dbReference>
<dbReference type="InterPro" id="IPR006115">
    <property type="entry name" value="6PGDH_NADP-bd"/>
</dbReference>
<evidence type="ECO:0000256" key="1">
    <source>
        <dbReference type="ARBA" id="ARBA00002526"/>
    </source>
</evidence>
<evidence type="ECO:0000256" key="14">
    <source>
        <dbReference type="RuleBase" id="RU000485"/>
    </source>
</evidence>
<evidence type="ECO:0000256" key="4">
    <source>
        <dbReference type="ARBA" id="ARBA00011738"/>
    </source>
</evidence>
<dbReference type="STRING" id="48467.SAMN02745166_00218"/>
<evidence type="ECO:0000256" key="5">
    <source>
        <dbReference type="ARBA" id="ARBA00013011"/>
    </source>
</evidence>
<reference evidence="17" key="1">
    <citation type="submission" date="2017-02" db="EMBL/GenBank/DDBJ databases">
        <authorList>
            <person name="Varghese N."/>
            <person name="Submissions S."/>
        </authorList>
    </citation>
    <scope>NUCLEOTIDE SEQUENCE [LARGE SCALE GENOMIC DNA]</scope>
    <source>
        <strain evidence="17">ATCC 700200</strain>
    </source>
</reference>
<evidence type="ECO:0000256" key="3">
    <source>
        <dbReference type="ARBA" id="ARBA00008419"/>
    </source>
</evidence>
<dbReference type="Gene3D" id="1.20.5.320">
    <property type="entry name" value="6-Phosphogluconate Dehydrogenase, domain 3"/>
    <property type="match status" value="1"/>
</dbReference>
<feature type="binding site" description="in other chain" evidence="13">
    <location>
        <begin position="136"/>
        <end position="138"/>
    </location>
    <ligand>
        <name>substrate</name>
        <note>ligand shared between dimeric partners</note>
    </ligand>
</feature>
<keyword evidence="17" id="KW-1185">Reference proteome</keyword>
<feature type="binding site" description="in other chain" evidence="13">
    <location>
        <position position="110"/>
    </location>
    <ligand>
        <name>substrate</name>
        <note>ligand shared between dimeric partners</note>
    </ligand>
</feature>
<evidence type="ECO:0000313" key="17">
    <source>
        <dbReference type="Proteomes" id="UP000190774"/>
    </source>
</evidence>
<feature type="active site" description="Proton donor" evidence="12">
    <location>
        <position position="197"/>
    </location>
</feature>
<keyword evidence="7 11" id="KW-0560">Oxidoreductase</keyword>
<comment type="subunit">
    <text evidence="4 11">Homodimer.</text>
</comment>
<evidence type="ECO:0000256" key="11">
    <source>
        <dbReference type="PIRNR" id="PIRNR000109"/>
    </source>
</evidence>
<keyword evidence="9 11" id="KW-0570">Pentose shunt</keyword>
<dbReference type="GO" id="GO:0019521">
    <property type="term" value="P:D-gluconate metabolic process"/>
    <property type="evidence" value="ECO:0007669"/>
    <property type="project" value="UniProtKB-KW"/>
</dbReference>
<feature type="binding site" evidence="13">
    <location>
        <position position="458"/>
    </location>
    <ligand>
        <name>substrate</name>
        <note>ligand shared between dimeric partners</note>
    </ligand>
</feature>
<dbReference type="PANTHER" id="PTHR11811">
    <property type="entry name" value="6-PHOSPHOGLUCONATE DEHYDROGENASE"/>
    <property type="match status" value="1"/>
</dbReference>
<keyword evidence="8 14" id="KW-0311">Gluconate utilization</keyword>
<dbReference type="GO" id="GO:0004616">
    <property type="term" value="F:phosphogluconate dehydrogenase (decarboxylating) activity"/>
    <property type="evidence" value="ECO:0007669"/>
    <property type="project" value="UniProtKB-EC"/>
</dbReference>
<name>A0A1T4WH31_9BACT</name>
<evidence type="ECO:0000256" key="2">
    <source>
        <dbReference type="ARBA" id="ARBA00004874"/>
    </source>
</evidence>
<protein>
    <recommendedName>
        <fullName evidence="6 11">6-phosphogluconate dehydrogenase, decarboxylating</fullName>
        <ecNumber evidence="5 11">1.1.1.44</ecNumber>
    </recommendedName>
</protein>
<dbReference type="NCBIfam" id="TIGR00873">
    <property type="entry name" value="gnd"/>
    <property type="match status" value="1"/>
</dbReference>
<evidence type="ECO:0000256" key="7">
    <source>
        <dbReference type="ARBA" id="ARBA00023002"/>
    </source>
</evidence>
<dbReference type="Gene3D" id="3.40.50.720">
    <property type="entry name" value="NAD(P)-binding Rossmann-like Domain"/>
    <property type="match status" value="1"/>
</dbReference>
<evidence type="ECO:0000256" key="13">
    <source>
        <dbReference type="PIRSR" id="PIRSR000109-2"/>
    </source>
</evidence>
<dbReference type="SUPFAM" id="SSF48179">
    <property type="entry name" value="6-phosphogluconate dehydrogenase C-terminal domain-like"/>
    <property type="match status" value="1"/>
</dbReference>
<evidence type="ECO:0000259" key="15">
    <source>
        <dbReference type="SMART" id="SM01350"/>
    </source>
</evidence>
<dbReference type="InterPro" id="IPR036291">
    <property type="entry name" value="NAD(P)-bd_dom_sf"/>
</dbReference>
<feature type="active site" description="Proton donor" evidence="12">
    <location>
        <position position="190"/>
    </location>
</feature>
<dbReference type="FunFam" id="3.40.50.720:FF:000007">
    <property type="entry name" value="6-phosphogluconate dehydrogenase, decarboxylating"/>
    <property type="match status" value="1"/>
</dbReference>
<feature type="binding site" description="in other chain" evidence="13">
    <location>
        <position position="267"/>
    </location>
    <ligand>
        <name>substrate</name>
        <note>ligand shared between dimeric partners</note>
    </ligand>
</feature>
<evidence type="ECO:0000256" key="12">
    <source>
        <dbReference type="PIRSR" id="PIRSR000109-1"/>
    </source>
</evidence>
<dbReference type="UniPathway" id="UPA00115">
    <property type="reaction ID" value="UER00410"/>
</dbReference>
<dbReference type="InterPro" id="IPR006114">
    <property type="entry name" value="6PGDH_C"/>
</dbReference>
<evidence type="ECO:0000256" key="9">
    <source>
        <dbReference type="ARBA" id="ARBA00023126"/>
    </source>
</evidence>
<organism evidence="16 17">
    <name type="scientific">Prosthecobacter debontii</name>
    <dbReference type="NCBI Taxonomy" id="48467"/>
    <lineage>
        <taxon>Bacteria</taxon>
        <taxon>Pseudomonadati</taxon>
        <taxon>Verrucomicrobiota</taxon>
        <taxon>Verrucomicrobiia</taxon>
        <taxon>Verrucomicrobiales</taxon>
        <taxon>Verrucomicrobiaceae</taxon>
        <taxon>Prosthecobacter</taxon>
    </lineage>
</organism>
<dbReference type="PIRSF" id="PIRSF000109">
    <property type="entry name" value="6PGD"/>
    <property type="match status" value="1"/>
</dbReference>
<dbReference type="PRINTS" id="PR00076">
    <property type="entry name" value="6PGDHDRGNASE"/>
</dbReference>
<proteinExistence type="inferred from homology"/>
<evidence type="ECO:0000313" key="16">
    <source>
        <dbReference type="EMBL" id="SKA76633.1"/>
    </source>
</evidence>
<comment type="catalytic activity">
    <reaction evidence="10 11 14">
        <text>6-phospho-D-gluconate + NADP(+) = D-ribulose 5-phosphate + CO2 + NADPH</text>
        <dbReference type="Rhea" id="RHEA:10116"/>
        <dbReference type="ChEBI" id="CHEBI:16526"/>
        <dbReference type="ChEBI" id="CHEBI:57783"/>
        <dbReference type="ChEBI" id="CHEBI:58121"/>
        <dbReference type="ChEBI" id="CHEBI:58349"/>
        <dbReference type="ChEBI" id="CHEBI:58759"/>
        <dbReference type="EC" id="1.1.1.44"/>
    </reaction>
</comment>
<dbReference type="InterPro" id="IPR006113">
    <property type="entry name" value="6PGDH_Gnd/GntZ"/>
</dbReference>
<dbReference type="InterPro" id="IPR013328">
    <property type="entry name" value="6PGD_dom2"/>
</dbReference>
<dbReference type="Pfam" id="PF03446">
    <property type="entry name" value="NAD_binding_2"/>
    <property type="match status" value="1"/>
</dbReference>
<dbReference type="GO" id="GO:0006098">
    <property type="term" value="P:pentose-phosphate shunt"/>
    <property type="evidence" value="ECO:0007669"/>
    <property type="project" value="UniProtKB-UniPathway"/>
</dbReference>
<evidence type="ECO:0000256" key="10">
    <source>
        <dbReference type="ARBA" id="ARBA00048640"/>
    </source>
</evidence>
<feature type="binding site" description="in other chain" evidence="13">
    <location>
        <position position="294"/>
    </location>
    <ligand>
        <name>substrate</name>
        <note>ligand shared between dimeric partners</note>
    </ligand>
</feature>
<dbReference type="OrthoDB" id="9804542at2"/>
<dbReference type="Pfam" id="PF00393">
    <property type="entry name" value="6PGD"/>
    <property type="match status" value="1"/>
</dbReference>
<feature type="binding site" evidence="13">
    <location>
        <position position="452"/>
    </location>
    <ligand>
        <name>substrate</name>
        <note>ligand shared between dimeric partners</note>
    </ligand>
</feature>
<dbReference type="FunFam" id="1.20.5.320:FF:000001">
    <property type="entry name" value="6-phosphogluconate dehydrogenase, decarboxylating"/>
    <property type="match status" value="1"/>
</dbReference>
<dbReference type="InterPro" id="IPR008927">
    <property type="entry name" value="6-PGluconate_DH-like_C_sf"/>
</dbReference>
<dbReference type="RefSeq" id="WP_078811450.1">
    <property type="nucleotide sequence ID" value="NZ_FUYE01000001.1"/>
</dbReference>
<dbReference type="SUPFAM" id="SSF51735">
    <property type="entry name" value="NAD(P)-binding Rossmann-fold domains"/>
    <property type="match status" value="1"/>
</dbReference>
<dbReference type="EC" id="1.1.1.44" evidence="5 11"/>
<feature type="binding site" description="in other chain" evidence="13">
    <location>
        <begin position="193"/>
        <end position="194"/>
    </location>
    <ligand>
        <name>substrate</name>
        <note>ligand shared between dimeric partners</note>
    </ligand>
</feature>
<comment type="pathway">
    <text evidence="2 11 14">Carbohydrate degradation; pentose phosphate pathway; D-ribulose 5-phosphate from D-glucose 6-phosphate (oxidative stage): step 3/3.</text>
</comment>
<dbReference type="Proteomes" id="UP000190774">
    <property type="component" value="Unassembled WGS sequence"/>
</dbReference>